<dbReference type="STRING" id="1441095.AM592_05230"/>
<protein>
    <recommendedName>
        <fullName evidence="5">Flagellar biosynthesis protein FlgD</fullName>
    </recommendedName>
</protein>
<dbReference type="AlphaFoldDB" id="A0A0M4FPW1"/>
<comment type="similarity">
    <text evidence="1">Belongs to the FlgD family.</text>
</comment>
<evidence type="ECO:0000313" key="3">
    <source>
        <dbReference type="EMBL" id="ALC81059.1"/>
    </source>
</evidence>
<name>A0A0M4FPW1_9BACI</name>
<dbReference type="Pfam" id="PF03963">
    <property type="entry name" value="FlgD"/>
    <property type="match status" value="1"/>
</dbReference>
<proteinExistence type="inferred from homology"/>
<evidence type="ECO:0008006" key="5">
    <source>
        <dbReference type="Google" id="ProtNLM"/>
    </source>
</evidence>
<reference evidence="3 4" key="2">
    <citation type="journal article" date="2016" name="Int. J. Syst. Evol. Microbiol.">
        <title>Bacillus gobiensis sp. nov., isolated from a soil sample.</title>
        <authorList>
            <person name="Liu B."/>
            <person name="Liu G.H."/>
            <person name="Cetin S."/>
            <person name="Schumann P."/>
            <person name="Pan Z.Z."/>
            <person name="Chen Q.Q."/>
        </authorList>
    </citation>
    <scope>NUCLEOTIDE SEQUENCE [LARGE SCALE GENOMIC DNA]</scope>
    <source>
        <strain evidence="3 4">FJAT-4402</strain>
    </source>
</reference>
<dbReference type="RefSeq" id="WP_053602810.1">
    <property type="nucleotide sequence ID" value="NZ_CP012600.1"/>
</dbReference>
<dbReference type="OrthoDB" id="280334at2"/>
<keyword evidence="4" id="KW-1185">Reference proteome</keyword>
<sequence length="143" mass="15748">MSTNAIDSDLYLSNAPERQSKGSNLGKDDFLKILMVQLQNQDPLKPLEDKDFIAQMATFSSLEQMTNLNNSLTNYLSGQNAISSYAEWIGKEVSWETAQNNGETAVETGVVESVKKANNEFTLVLKGRKEIKAASVVAITNQN</sequence>
<gene>
    <name evidence="3" type="ORF">AM592_05230</name>
</gene>
<evidence type="ECO:0000256" key="2">
    <source>
        <dbReference type="ARBA" id="ARBA00022795"/>
    </source>
</evidence>
<dbReference type="EMBL" id="CP012600">
    <property type="protein sequence ID" value="ALC81059.1"/>
    <property type="molecule type" value="Genomic_DNA"/>
</dbReference>
<evidence type="ECO:0000313" key="4">
    <source>
        <dbReference type="Proteomes" id="UP000067625"/>
    </source>
</evidence>
<reference evidence="4" key="1">
    <citation type="submission" date="2015-08" db="EMBL/GenBank/DDBJ databases">
        <title>Genome sequencing project for genomic taxonomy and phylogenomics of Bacillus-like bacteria.</title>
        <authorList>
            <person name="Liu B."/>
            <person name="Wang J."/>
            <person name="Zhu Y."/>
            <person name="Liu G."/>
            <person name="Chen Q."/>
            <person name="Chen Z."/>
            <person name="Lan J."/>
            <person name="Che J."/>
            <person name="Ge C."/>
            <person name="Shi H."/>
            <person name="Pan Z."/>
            <person name="Liu X."/>
        </authorList>
    </citation>
    <scope>NUCLEOTIDE SEQUENCE [LARGE SCALE GENOMIC DNA]</scope>
    <source>
        <strain evidence="4">FJAT-4402</strain>
    </source>
</reference>
<dbReference type="PATRIC" id="fig|1441095.3.peg.1140"/>
<dbReference type="InterPro" id="IPR005648">
    <property type="entry name" value="FlgD"/>
</dbReference>
<organism evidence="3 4">
    <name type="scientific">Bacillus gobiensis</name>
    <dbReference type="NCBI Taxonomy" id="1441095"/>
    <lineage>
        <taxon>Bacteria</taxon>
        <taxon>Bacillati</taxon>
        <taxon>Bacillota</taxon>
        <taxon>Bacilli</taxon>
        <taxon>Bacillales</taxon>
        <taxon>Bacillaceae</taxon>
        <taxon>Bacillus</taxon>
    </lineage>
</organism>
<evidence type="ECO:0000256" key="1">
    <source>
        <dbReference type="ARBA" id="ARBA00010577"/>
    </source>
</evidence>
<dbReference type="NCBIfam" id="NF007197">
    <property type="entry name" value="PRK09618.1"/>
    <property type="match status" value="1"/>
</dbReference>
<dbReference type="GO" id="GO:0044781">
    <property type="term" value="P:bacterial-type flagellum organization"/>
    <property type="evidence" value="ECO:0007669"/>
    <property type="project" value="UniProtKB-KW"/>
</dbReference>
<dbReference type="Proteomes" id="UP000067625">
    <property type="component" value="Chromosome"/>
</dbReference>
<accession>A0A0M4FPW1</accession>
<keyword evidence="2" id="KW-1005">Bacterial flagellum biogenesis</keyword>